<reference evidence="1 2" key="1">
    <citation type="journal article" date="2019" name="Genome Biol. Evol.">
        <title>Insights into the evolution of the New World diploid cottons (Gossypium, subgenus Houzingenia) based on genome sequencing.</title>
        <authorList>
            <person name="Grover C.E."/>
            <person name="Arick M.A. 2nd"/>
            <person name="Thrash A."/>
            <person name="Conover J.L."/>
            <person name="Sanders W.S."/>
            <person name="Peterson D.G."/>
            <person name="Frelichowski J.E."/>
            <person name="Scheffler J.A."/>
            <person name="Scheffler B.E."/>
            <person name="Wendel J.F."/>
        </authorList>
    </citation>
    <scope>NUCLEOTIDE SEQUENCE [LARGE SCALE GENOMIC DNA]</scope>
    <source>
        <strain evidence="1">57</strain>
        <tissue evidence="1">Leaf</tissue>
    </source>
</reference>
<accession>A0A7J8TSY8</accession>
<comment type="caution">
    <text evidence="1">The sequence shown here is derived from an EMBL/GenBank/DDBJ whole genome shotgun (WGS) entry which is preliminary data.</text>
</comment>
<evidence type="ECO:0000313" key="2">
    <source>
        <dbReference type="Proteomes" id="UP000593573"/>
    </source>
</evidence>
<gene>
    <name evidence="1" type="ORF">Goklo_025793</name>
</gene>
<dbReference type="Proteomes" id="UP000593573">
    <property type="component" value="Unassembled WGS sequence"/>
</dbReference>
<organism evidence="1 2">
    <name type="scientific">Gossypium klotzschianum</name>
    <dbReference type="NCBI Taxonomy" id="34286"/>
    <lineage>
        <taxon>Eukaryota</taxon>
        <taxon>Viridiplantae</taxon>
        <taxon>Streptophyta</taxon>
        <taxon>Embryophyta</taxon>
        <taxon>Tracheophyta</taxon>
        <taxon>Spermatophyta</taxon>
        <taxon>Magnoliopsida</taxon>
        <taxon>eudicotyledons</taxon>
        <taxon>Gunneridae</taxon>
        <taxon>Pentapetalae</taxon>
        <taxon>rosids</taxon>
        <taxon>malvids</taxon>
        <taxon>Malvales</taxon>
        <taxon>Malvaceae</taxon>
        <taxon>Malvoideae</taxon>
        <taxon>Gossypium</taxon>
    </lineage>
</organism>
<dbReference type="OrthoDB" id="998882at2759"/>
<keyword evidence="2" id="KW-1185">Reference proteome</keyword>
<protein>
    <submittedName>
        <fullName evidence="1">Uncharacterized protein</fullName>
    </submittedName>
</protein>
<sequence length="100" mass="11678">MNCTKPIKSSLYVEASRCTIKSNTFSSLPTSHFYFLNRNTHPSDINQTCTIEAEVSIMVVNITGMSTLYIYTKLLEGFWVEWDRCHYQSCYKNKILFKDM</sequence>
<proteinExistence type="predicted"/>
<dbReference type="EMBL" id="JABFAB010000002">
    <property type="protein sequence ID" value="MBA0641225.1"/>
    <property type="molecule type" value="Genomic_DNA"/>
</dbReference>
<evidence type="ECO:0000313" key="1">
    <source>
        <dbReference type="EMBL" id="MBA0641225.1"/>
    </source>
</evidence>
<name>A0A7J8TSY8_9ROSI</name>
<dbReference type="AlphaFoldDB" id="A0A7J8TSY8"/>